<evidence type="ECO:0000313" key="3">
    <source>
        <dbReference type="Proteomes" id="UP000054558"/>
    </source>
</evidence>
<protein>
    <submittedName>
        <fullName evidence="2">Uncharacterized protein</fullName>
    </submittedName>
</protein>
<reference evidence="2 3" key="1">
    <citation type="journal article" date="2014" name="Nat. Commun.">
        <title>Klebsormidium flaccidum genome reveals primary factors for plant terrestrial adaptation.</title>
        <authorList>
            <person name="Hori K."/>
            <person name="Maruyama F."/>
            <person name="Fujisawa T."/>
            <person name="Togashi T."/>
            <person name="Yamamoto N."/>
            <person name="Seo M."/>
            <person name="Sato S."/>
            <person name="Yamada T."/>
            <person name="Mori H."/>
            <person name="Tajima N."/>
            <person name="Moriyama T."/>
            <person name="Ikeuchi M."/>
            <person name="Watanabe M."/>
            <person name="Wada H."/>
            <person name="Kobayashi K."/>
            <person name="Saito M."/>
            <person name="Masuda T."/>
            <person name="Sasaki-Sekimoto Y."/>
            <person name="Mashiguchi K."/>
            <person name="Awai K."/>
            <person name="Shimojima M."/>
            <person name="Masuda S."/>
            <person name="Iwai M."/>
            <person name="Nobusawa T."/>
            <person name="Narise T."/>
            <person name="Kondo S."/>
            <person name="Saito H."/>
            <person name="Sato R."/>
            <person name="Murakawa M."/>
            <person name="Ihara Y."/>
            <person name="Oshima-Yamada Y."/>
            <person name="Ohtaka K."/>
            <person name="Satoh M."/>
            <person name="Sonobe K."/>
            <person name="Ishii M."/>
            <person name="Ohtani R."/>
            <person name="Kanamori-Sato M."/>
            <person name="Honoki R."/>
            <person name="Miyazaki D."/>
            <person name="Mochizuki H."/>
            <person name="Umetsu J."/>
            <person name="Higashi K."/>
            <person name="Shibata D."/>
            <person name="Kamiya Y."/>
            <person name="Sato N."/>
            <person name="Nakamura Y."/>
            <person name="Tabata S."/>
            <person name="Ida S."/>
            <person name="Kurokawa K."/>
            <person name="Ohta H."/>
        </authorList>
    </citation>
    <scope>NUCLEOTIDE SEQUENCE [LARGE SCALE GENOMIC DNA]</scope>
    <source>
        <strain evidence="2 3">NIES-2285</strain>
    </source>
</reference>
<feature type="chain" id="PRO_5012733884" evidence="1">
    <location>
        <begin position="21"/>
        <end position="200"/>
    </location>
</feature>
<dbReference type="Proteomes" id="UP000054558">
    <property type="component" value="Unassembled WGS sequence"/>
</dbReference>
<organism evidence="2 3">
    <name type="scientific">Klebsormidium nitens</name>
    <name type="common">Green alga</name>
    <name type="synonym">Ulothrix nitens</name>
    <dbReference type="NCBI Taxonomy" id="105231"/>
    <lineage>
        <taxon>Eukaryota</taxon>
        <taxon>Viridiplantae</taxon>
        <taxon>Streptophyta</taxon>
        <taxon>Klebsormidiophyceae</taxon>
        <taxon>Klebsormidiales</taxon>
        <taxon>Klebsormidiaceae</taxon>
        <taxon>Klebsormidium</taxon>
    </lineage>
</organism>
<feature type="signal peptide" evidence="1">
    <location>
        <begin position="1"/>
        <end position="20"/>
    </location>
</feature>
<accession>A0A1Y1I0Z5</accession>
<dbReference type="EMBL" id="DF237126">
    <property type="protein sequence ID" value="GAQ84123.1"/>
    <property type="molecule type" value="Genomic_DNA"/>
</dbReference>
<sequence>MDYALLVATSWISFSSLAASVGLRLQVTSLSLPAYATLSACRSSLTRPSERISASTVRFRSAPLTAERISGTRWVFRFSGDFEADTSPVTFPKGLSALTQAGMLHLKGDRVAAARVDRSLQTSCKRCSRSAPATCCSDRNGVFGATRDAGEKLERPTPGSCRHGADREGCGAEGLPGHPAAELANTERRAAERYGCDYVT</sequence>
<keyword evidence="1" id="KW-0732">Signal</keyword>
<evidence type="ECO:0000256" key="1">
    <source>
        <dbReference type="SAM" id="SignalP"/>
    </source>
</evidence>
<dbReference type="AlphaFoldDB" id="A0A1Y1I0Z5"/>
<keyword evidence="3" id="KW-1185">Reference proteome</keyword>
<name>A0A1Y1I0Z5_KLENI</name>
<gene>
    <name evidence="2" type="ORF">KFL_001770080</name>
</gene>
<evidence type="ECO:0000313" key="2">
    <source>
        <dbReference type="EMBL" id="GAQ84123.1"/>
    </source>
</evidence>
<proteinExistence type="predicted"/>